<dbReference type="AlphaFoldDB" id="A0A4Y2DS45"/>
<evidence type="ECO:0000259" key="4">
    <source>
        <dbReference type="Pfam" id="PF00151"/>
    </source>
</evidence>
<dbReference type="Pfam" id="PF05699">
    <property type="entry name" value="Dimer_Tnp_hAT"/>
    <property type="match status" value="1"/>
</dbReference>
<reference evidence="7 8" key="1">
    <citation type="journal article" date="2019" name="Sci. Rep.">
        <title>Orb-weaving spider Araneus ventricosus genome elucidates the spidroin gene catalogue.</title>
        <authorList>
            <person name="Kono N."/>
            <person name="Nakamura H."/>
            <person name="Ohtoshi R."/>
            <person name="Moran D.A.P."/>
            <person name="Shinohara A."/>
            <person name="Yoshida Y."/>
            <person name="Fujiwara M."/>
            <person name="Mori M."/>
            <person name="Tomita M."/>
            <person name="Arakawa K."/>
        </authorList>
    </citation>
    <scope>NUCLEOTIDE SEQUENCE [LARGE SCALE GENOMIC DNA]</scope>
</reference>
<feature type="domain" description="DUF4371" evidence="6">
    <location>
        <begin position="8"/>
        <end position="123"/>
    </location>
</feature>
<proteinExistence type="inferred from homology"/>
<dbReference type="EMBL" id="BGPR01000408">
    <property type="protein sequence ID" value="GBM18648.1"/>
    <property type="molecule type" value="Genomic_DNA"/>
</dbReference>
<feature type="domain" description="HAT C-terminal dimerisation" evidence="5">
    <location>
        <begin position="259"/>
        <end position="311"/>
    </location>
</feature>
<sequence>MNSGGRSMYTSSFIQNELINTFGHLIQSQIVRKVRKSISYSVLVDETTDISHIEQFSLCVRYVEDQSYKIREDFLTFVPVYDFTGAGLANTVLETLSILGHDFKKMRGQEYDGAATMRGQLRGQRVNANDNFKTLYAQVKKIAAKLDIKEDIPRVCRLQTARNKVPYSTEEEYYRRAVYVPYLDDFCNSLKERFESHKETVASLQHILPGFCTKTDFYSLEAAFNFYEEDLSHKEVVQNEFMLWKEKWSQEKSENLPKTVISSLEKCDKTFFPNIYILLQLLAVLPVSVASVERSFSSLRRLKTYLRNTTSESLDPASPLFEDYGGKVYVYKDDADFVDIIHTNADLLIYGGVGMEIPIGHVDYFPNGGKRQPGCKSTLKGAFMDIFKGEGEIACNHERAVHLFTDTILNPDSCQHIAYPCSNYSDFQLGKCLSCDANTCGQMGYRAKGSGIYYLMTKPKKPFCADVGKLHVQYPSAIKKSFGSVILTLVGANGDKENITLSKKDEKLSPGAEKVLALPINDVLRPLSKVMALYLRYNGWFTKGAETFGLASVTITNSKGDYIFKSCDEDIILKDNEYQELKQTAGTC</sequence>
<dbReference type="GO" id="GO:0016298">
    <property type="term" value="F:lipase activity"/>
    <property type="evidence" value="ECO:0007669"/>
    <property type="project" value="InterPro"/>
</dbReference>
<keyword evidence="8" id="KW-1185">Reference proteome</keyword>
<dbReference type="InterPro" id="IPR013818">
    <property type="entry name" value="Lipase"/>
</dbReference>
<evidence type="ECO:0000259" key="5">
    <source>
        <dbReference type="Pfam" id="PF05699"/>
    </source>
</evidence>
<evidence type="ECO:0000313" key="8">
    <source>
        <dbReference type="Proteomes" id="UP000499080"/>
    </source>
</evidence>
<dbReference type="InterPro" id="IPR000734">
    <property type="entry name" value="TAG_lipase"/>
</dbReference>
<evidence type="ECO:0000256" key="3">
    <source>
        <dbReference type="ARBA" id="ARBA00022525"/>
    </source>
</evidence>
<protein>
    <submittedName>
        <fullName evidence="7">Endothelial lipase</fullName>
    </submittedName>
</protein>
<dbReference type="PANTHER" id="PTHR46289:SF14">
    <property type="entry name" value="DUF4371 DOMAIN-CONTAINING PROTEIN"/>
    <property type="match status" value="1"/>
</dbReference>
<dbReference type="PANTHER" id="PTHR46289">
    <property type="entry name" value="52 KDA REPRESSOR OF THE INHIBITOR OF THE PROTEIN KINASE-LIKE PROTEIN-RELATED"/>
    <property type="match status" value="1"/>
</dbReference>
<comment type="subcellular location">
    <subcellularLocation>
        <location evidence="1">Secreted</location>
    </subcellularLocation>
</comment>
<evidence type="ECO:0000256" key="1">
    <source>
        <dbReference type="ARBA" id="ARBA00004613"/>
    </source>
</evidence>
<dbReference type="SUPFAM" id="SSF53474">
    <property type="entry name" value="alpha/beta-Hydrolases"/>
    <property type="match status" value="1"/>
</dbReference>
<feature type="domain" description="Lipase" evidence="4">
    <location>
        <begin position="313"/>
        <end position="463"/>
    </location>
</feature>
<dbReference type="Pfam" id="PF00151">
    <property type="entry name" value="Lipase"/>
    <property type="match status" value="1"/>
</dbReference>
<evidence type="ECO:0000313" key="7">
    <source>
        <dbReference type="EMBL" id="GBM18648.1"/>
    </source>
</evidence>
<keyword evidence="3" id="KW-0964">Secreted</keyword>
<evidence type="ECO:0000256" key="2">
    <source>
        <dbReference type="ARBA" id="ARBA00010701"/>
    </source>
</evidence>
<dbReference type="Pfam" id="PF14291">
    <property type="entry name" value="DUF4371"/>
    <property type="match status" value="1"/>
</dbReference>
<dbReference type="GO" id="GO:0005576">
    <property type="term" value="C:extracellular region"/>
    <property type="evidence" value="ECO:0007669"/>
    <property type="project" value="UniProtKB-SubCell"/>
</dbReference>
<gene>
    <name evidence="7" type="primary">LIPE_1</name>
    <name evidence="7" type="ORF">AVEN_164768_1</name>
</gene>
<dbReference type="InterPro" id="IPR025398">
    <property type="entry name" value="DUF4371"/>
</dbReference>
<dbReference type="SUPFAM" id="SSF53098">
    <property type="entry name" value="Ribonuclease H-like"/>
    <property type="match status" value="1"/>
</dbReference>
<dbReference type="InterPro" id="IPR008906">
    <property type="entry name" value="HATC_C_dom"/>
</dbReference>
<dbReference type="InterPro" id="IPR012337">
    <property type="entry name" value="RNaseH-like_sf"/>
</dbReference>
<dbReference type="PRINTS" id="PR00821">
    <property type="entry name" value="TAGLIPASE"/>
</dbReference>
<comment type="caution">
    <text evidence="7">The sequence shown here is derived from an EMBL/GenBank/DDBJ whole genome shotgun (WGS) entry which is preliminary data.</text>
</comment>
<evidence type="ECO:0000259" key="6">
    <source>
        <dbReference type="Pfam" id="PF14291"/>
    </source>
</evidence>
<dbReference type="Proteomes" id="UP000499080">
    <property type="component" value="Unassembled WGS sequence"/>
</dbReference>
<dbReference type="Gene3D" id="3.40.50.1820">
    <property type="entry name" value="alpha/beta hydrolase"/>
    <property type="match status" value="1"/>
</dbReference>
<dbReference type="GO" id="GO:0046983">
    <property type="term" value="F:protein dimerization activity"/>
    <property type="evidence" value="ECO:0007669"/>
    <property type="project" value="InterPro"/>
</dbReference>
<name>A0A4Y2DS45_ARAVE</name>
<dbReference type="OrthoDB" id="10000786at2759"/>
<comment type="similarity">
    <text evidence="2">Belongs to the AB hydrolase superfamily. Lipase family.</text>
</comment>
<accession>A0A4Y2DS45</accession>
<dbReference type="InterPro" id="IPR029058">
    <property type="entry name" value="AB_hydrolase_fold"/>
</dbReference>
<dbReference type="InterPro" id="IPR052958">
    <property type="entry name" value="IFN-induced_PKR_regulator"/>
</dbReference>
<organism evidence="7 8">
    <name type="scientific">Araneus ventricosus</name>
    <name type="common">Orbweaver spider</name>
    <name type="synonym">Epeira ventricosa</name>
    <dbReference type="NCBI Taxonomy" id="182803"/>
    <lineage>
        <taxon>Eukaryota</taxon>
        <taxon>Metazoa</taxon>
        <taxon>Ecdysozoa</taxon>
        <taxon>Arthropoda</taxon>
        <taxon>Chelicerata</taxon>
        <taxon>Arachnida</taxon>
        <taxon>Araneae</taxon>
        <taxon>Araneomorphae</taxon>
        <taxon>Entelegynae</taxon>
        <taxon>Araneoidea</taxon>
        <taxon>Araneidae</taxon>
        <taxon>Araneus</taxon>
    </lineage>
</organism>